<evidence type="ECO:0000313" key="1">
    <source>
        <dbReference type="EMBL" id="GBP98447.1"/>
    </source>
</evidence>
<name>A0A4C2AIQ7_EUMVA</name>
<keyword evidence="2" id="KW-1185">Reference proteome</keyword>
<protein>
    <submittedName>
        <fullName evidence="1">Uncharacterized protein</fullName>
    </submittedName>
</protein>
<dbReference type="Proteomes" id="UP000299102">
    <property type="component" value="Unassembled WGS sequence"/>
</dbReference>
<comment type="caution">
    <text evidence="1">The sequence shown here is derived from an EMBL/GenBank/DDBJ whole genome shotgun (WGS) entry which is preliminary data.</text>
</comment>
<accession>A0A4C2AIQ7</accession>
<dbReference type="AlphaFoldDB" id="A0A4C2AIQ7"/>
<sequence>MYKPISYKLEIVVLGCPDPGGAAPEAPFVCVSSRAAAARGDAVRLAQVLVVRVTSSPPASPRARLRESSFEEMFARDTGRVETLMRNCGGRVAGGARAATQDAENA</sequence>
<evidence type="ECO:0000313" key="2">
    <source>
        <dbReference type="Proteomes" id="UP000299102"/>
    </source>
</evidence>
<dbReference type="EMBL" id="BGZK01003144">
    <property type="protein sequence ID" value="GBP98447.1"/>
    <property type="molecule type" value="Genomic_DNA"/>
</dbReference>
<organism evidence="1 2">
    <name type="scientific">Eumeta variegata</name>
    <name type="common">Bagworm moth</name>
    <name type="synonym">Eumeta japonica</name>
    <dbReference type="NCBI Taxonomy" id="151549"/>
    <lineage>
        <taxon>Eukaryota</taxon>
        <taxon>Metazoa</taxon>
        <taxon>Ecdysozoa</taxon>
        <taxon>Arthropoda</taxon>
        <taxon>Hexapoda</taxon>
        <taxon>Insecta</taxon>
        <taxon>Pterygota</taxon>
        <taxon>Neoptera</taxon>
        <taxon>Endopterygota</taxon>
        <taxon>Lepidoptera</taxon>
        <taxon>Glossata</taxon>
        <taxon>Ditrysia</taxon>
        <taxon>Tineoidea</taxon>
        <taxon>Psychidae</taxon>
        <taxon>Oiketicinae</taxon>
        <taxon>Eumeta</taxon>
    </lineage>
</organism>
<proteinExistence type="predicted"/>
<reference evidence="1 2" key="1">
    <citation type="journal article" date="2019" name="Commun. Biol.">
        <title>The bagworm genome reveals a unique fibroin gene that provides high tensile strength.</title>
        <authorList>
            <person name="Kono N."/>
            <person name="Nakamura H."/>
            <person name="Ohtoshi R."/>
            <person name="Tomita M."/>
            <person name="Numata K."/>
            <person name="Arakawa K."/>
        </authorList>
    </citation>
    <scope>NUCLEOTIDE SEQUENCE [LARGE SCALE GENOMIC DNA]</scope>
</reference>
<gene>
    <name evidence="1" type="ORF">EVAR_70018_1</name>
</gene>